<keyword evidence="2" id="KW-0812">Transmembrane</keyword>
<name>A0A7S3L5J2_9STRA</name>
<dbReference type="AlphaFoldDB" id="A0A7S3L5J2"/>
<feature type="signal peptide" evidence="3">
    <location>
        <begin position="1"/>
        <end position="23"/>
    </location>
</feature>
<sequence>MTIIHSLSLGLTVLWTRLTMSTAYDGLHGYTALNPEVEDLANISRDLYAMHEELKKFKREEEGKAAAYKIYRYGGYSRSVCTLDLLDGLPDDVPAGTNFTAQGERGFLVTARTEVNQKKGDKKIKLLYNQDLPCHVGGLPSHIQDREGCFESFGTLSFAHRDGEYDLDYSYDKETGNTNERTIHAMSFNAARKFRIDGLASHPYFHDFQKFVDFYGIPEFADRMIDAAMNAGKFAFQEGEFVFEDATREERADFIQYVAAYMNIGMFIQTELENALEKCANHCQNGDCHHAAIHGLDAAVAFYVGSLAEDDSSGKGNLMYGLADNMCKHFKTCGPEGNQIEGTAKVNYDIFEEFNEMRNNLENDMCVEAQKNKENIIKHMSIPMIQGFKLSVYKRTEKEESFEVENAAAFSAGVLPLLGYCKMEDAKQIQLNFSPGNEKATEDLDQIYAQLDEHYECMGVCCSDIGGLWDKKHKNYYKHTSPCIDTWDHCKPKEVVKERKVRSKKWMLYVLLVAAAVTGYLYRKRMKEIKRRKRAEATGEYEDDDSDNSSIDSHEGQYA</sequence>
<evidence type="ECO:0000256" key="2">
    <source>
        <dbReference type="SAM" id="Phobius"/>
    </source>
</evidence>
<gene>
    <name evidence="4" type="ORF">ACOF00016_LOCUS8421</name>
</gene>
<protein>
    <submittedName>
        <fullName evidence="4">Uncharacterized protein</fullName>
    </submittedName>
</protein>
<keyword evidence="3" id="KW-0732">Signal</keyword>
<feature type="chain" id="PRO_5031278406" evidence="3">
    <location>
        <begin position="24"/>
        <end position="559"/>
    </location>
</feature>
<keyword evidence="2" id="KW-1133">Transmembrane helix</keyword>
<keyword evidence="2" id="KW-0472">Membrane</keyword>
<evidence type="ECO:0000313" key="4">
    <source>
        <dbReference type="EMBL" id="CAE0411018.1"/>
    </source>
</evidence>
<proteinExistence type="predicted"/>
<organism evidence="4">
    <name type="scientific">Amphora coffeiformis</name>
    <dbReference type="NCBI Taxonomy" id="265554"/>
    <lineage>
        <taxon>Eukaryota</taxon>
        <taxon>Sar</taxon>
        <taxon>Stramenopiles</taxon>
        <taxon>Ochrophyta</taxon>
        <taxon>Bacillariophyta</taxon>
        <taxon>Bacillariophyceae</taxon>
        <taxon>Bacillariophycidae</taxon>
        <taxon>Thalassiophysales</taxon>
        <taxon>Catenulaceae</taxon>
        <taxon>Amphora</taxon>
    </lineage>
</organism>
<reference evidence="4" key="1">
    <citation type="submission" date="2021-01" db="EMBL/GenBank/DDBJ databases">
        <authorList>
            <person name="Corre E."/>
            <person name="Pelletier E."/>
            <person name="Niang G."/>
            <person name="Scheremetjew M."/>
            <person name="Finn R."/>
            <person name="Kale V."/>
            <person name="Holt S."/>
            <person name="Cochrane G."/>
            <person name="Meng A."/>
            <person name="Brown T."/>
            <person name="Cohen L."/>
        </authorList>
    </citation>
    <scope>NUCLEOTIDE SEQUENCE</scope>
    <source>
        <strain evidence="4">CCMP127</strain>
    </source>
</reference>
<evidence type="ECO:0000256" key="3">
    <source>
        <dbReference type="SAM" id="SignalP"/>
    </source>
</evidence>
<accession>A0A7S3L5J2</accession>
<dbReference type="EMBL" id="HBIM01010048">
    <property type="protein sequence ID" value="CAE0411018.1"/>
    <property type="molecule type" value="Transcribed_RNA"/>
</dbReference>
<feature type="transmembrane region" description="Helical" evidence="2">
    <location>
        <begin position="506"/>
        <end position="523"/>
    </location>
</feature>
<evidence type="ECO:0000256" key="1">
    <source>
        <dbReference type="SAM" id="MobiDB-lite"/>
    </source>
</evidence>
<feature type="region of interest" description="Disordered" evidence="1">
    <location>
        <begin position="530"/>
        <end position="559"/>
    </location>
</feature>